<dbReference type="EMBL" id="NMUQ01000002">
    <property type="protein sequence ID" value="OXM14977.1"/>
    <property type="molecule type" value="Genomic_DNA"/>
</dbReference>
<evidence type="ECO:0000313" key="3">
    <source>
        <dbReference type="Proteomes" id="UP000215145"/>
    </source>
</evidence>
<organism evidence="2 3">
    <name type="scientific">Paenibacillus herberti</name>
    <dbReference type="NCBI Taxonomy" id="1619309"/>
    <lineage>
        <taxon>Bacteria</taxon>
        <taxon>Bacillati</taxon>
        <taxon>Bacillota</taxon>
        <taxon>Bacilli</taxon>
        <taxon>Bacillales</taxon>
        <taxon>Paenibacillaceae</taxon>
        <taxon>Paenibacillus</taxon>
    </lineage>
</organism>
<feature type="transmembrane region" description="Helical" evidence="1">
    <location>
        <begin position="12"/>
        <end position="33"/>
    </location>
</feature>
<gene>
    <name evidence="2" type="ORF">CGZ75_19205</name>
</gene>
<name>A0A229NYQ6_9BACL</name>
<keyword evidence="3" id="KW-1185">Reference proteome</keyword>
<evidence type="ECO:0000256" key="1">
    <source>
        <dbReference type="SAM" id="Phobius"/>
    </source>
</evidence>
<dbReference type="Proteomes" id="UP000215145">
    <property type="component" value="Unassembled WGS sequence"/>
</dbReference>
<sequence length="63" mass="7164">MSSKLRYNYVSLIAAKKAISTHLYPIIVFIIGYRTLVCIDDVKRGLVYLAYSFLEILTGFSIT</sequence>
<evidence type="ECO:0000313" key="2">
    <source>
        <dbReference type="EMBL" id="OXM14977.1"/>
    </source>
</evidence>
<reference evidence="2 3" key="1">
    <citation type="submission" date="2017-07" db="EMBL/GenBank/DDBJ databases">
        <title>Paenibacillus herberti R33 genome sequencing and assembly.</title>
        <authorList>
            <person name="Su W."/>
        </authorList>
    </citation>
    <scope>NUCLEOTIDE SEQUENCE [LARGE SCALE GENOMIC DNA]</scope>
    <source>
        <strain evidence="2 3">R33</strain>
    </source>
</reference>
<keyword evidence="1" id="KW-1133">Transmembrane helix</keyword>
<accession>A0A229NYQ6</accession>
<keyword evidence="1" id="KW-0812">Transmembrane</keyword>
<comment type="caution">
    <text evidence="2">The sequence shown here is derived from an EMBL/GenBank/DDBJ whole genome shotgun (WGS) entry which is preliminary data.</text>
</comment>
<feature type="transmembrane region" description="Helical" evidence="1">
    <location>
        <begin position="45"/>
        <end position="62"/>
    </location>
</feature>
<keyword evidence="1" id="KW-0472">Membrane</keyword>
<proteinExistence type="predicted"/>
<dbReference type="AlphaFoldDB" id="A0A229NYQ6"/>
<protein>
    <submittedName>
        <fullName evidence="2">Uncharacterized protein</fullName>
    </submittedName>
</protein>